<dbReference type="EC" id="2.4.-.-" evidence="2"/>
<organism evidence="2 3">
    <name type="scientific">Autumnicola lenta</name>
    <dbReference type="NCBI Taxonomy" id="3075593"/>
    <lineage>
        <taxon>Bacteria</taxon>
        <taxon>Pseudomonadati</taxon>
        <taxon>Bacteroidota</taxon>
        <taxon>Flavobacteriia</taxon>
        <taxon>Flavobacteriales</taxon>
        <taxon>Flavobacteriaceae</taxon>
        <taxon>Autumnicola</taxon>
    </lineage>
</organism>
<accession>A0ABU3CG31</accession>
<gene>
    <name evidence="2" type="ORF">RM545_01280</name>
</gene>
<evidence type="ECO:0000313" key="2">
    <source>
        <dbReference type="EMBL" id="MDT0645307.1"/>
    </source>
</evidence>
<comment type="caution">
    <text evidence="2">The sequence shown here is derived from an EMBL/GenBank/DDBJ whole genome shotgun (WGS) entry which is preliminary data.</text>
</comment>
<sequence>MRIGHNPSKEQPVAEKDHFHQVILPIYIPSLDGYYKDSFEVMELCLNSLLKTCHSLTFFTVVNNGSCKEVQDYLENLFQTNQIQELIHTTNIGKVNAILKGLCGHKFSFVTIADADTLFLTAWQSASYKIFENFPKAGVVGLTPQFKMYHGSANVLFDTFFSKKLRFDPIKDPEAIQHFYKSIGWGDNYNKNHIEQSLTVHEGEESALVGTGHYVATYKGAIFNEIPVFLNGKLGRNTEQYLDNLPLEYGLWRLTTTNNYAYHIGNVAEEWMKTYIKKFDKEKITDYNLPNLRTLKKISRLKYFIKHSVFNRILKIKVVNQIFLKNKGLPGEMVKSFHRLWDLEEEKNQKPRK</sequence>
<proteinExistence type="predicted"/>
<dbReference type="InterPro" id="IPR001173">
    <property type="entry name" value="Glyco_trans_2-like"/>
</dbReference>
<dbReference type="InterPro" id="IPR029044">
    <property type="entry name" value="Nucleotide-diphossugar_trans"/>
</dbReference>
<keyword evidence="3" id="KW-1185">Reference proteome</keyword>
<keyword evidence="2" id="KW-0808">Transferase</keyword>
<evidence type="ECO:0000313" key="3">
    <source>
        <dbReference type="Proteomes" id="UP001245285"/>
    </source>
</evidence>
<reference evidence="2 3" key="1">
    <citation type="submission" date="2023-09" db="EMBL/GenBank/DDBJ databases">
        <authorList>
            <person name="Rey-Velasco X."/>
        </authorList>
    </citation>
    <scope>NUCLEOTIDE SEQUENCE [LARGE SCALE GENOMIC DNA]</scope>
    <source>
        <strain evidence="2 3">F260</strain>
    </source>
</reference>
<name>A0ABU3CG31_9FLAO</name>
<dbReference type="Gene3D" id="3.90.550.10">
    <property type="entry name" value="Spore Coat Polysaccharide Biosynthesis Protein SpsA, Chain A"/>
    <property type="match status" value="1"/>
</dbReference>
<dbReference type="SUPFAM" id="SSF53448">
    <property type="entry name" value="Nucleotide-diphospho-sugar transferases"/>
    <property type="match status" value="1"/>
</dbReference>
<dbReference type="RefSeq" id="WP_311493457.1">
    <property type="nucleotide sequence ID" value="NZ_JAVRHO010000002.1"/>
</dbReference>
<evidence type="ECO:0000259" key="1">
    <source>
        <dbReference type="Pfam" id="PF00535"/>
    </source>
</evidence>
<dbReference type="Proteomes" id="UP001245285">
    <property type="component" value="Unassembled WGS sequence"/>
</dbReference>
<feature type="domain" description="Glycosyltransferase 2-like" evidence="1">
    <location>
        <begin position="40"/>
        <end position="148"/>
    </location>
</feature>
<dbReference type="Pfam" id="PF00535">
    <property type="entry name" value="Glycos_transf_2"/>
    <property type="match status" value="1"/>
</dbReference>
<dbReference type="CDD" id="cd00761">
    <property type="entry name" value="Glyco_tranf_GTA_type"/>
    <property type="match status" value="1"/>
</dbReference>
<protein>
    <submittedName>
        <fullName evidence="2">Glycosyltransferase family A protein</fullName>
        <ecNumber evidence="2">2.4.-.-</ecNumber>
    </submittedName>
</protein>
<dbReference type="GO" id="GO:0016757">
    <property type="term" value="F:glycosyltransferase activity"/>
    <property type="evidence" value="ECO:0007669"/>
    <property type="project" value="UniProtKB-KW"/>
</dbReference>
<dbReference type="EMBL" id="JAVRHO010000002">
    <property type="protein sequence ID" value="MDT0645307.1"/>
    <property type="molecule type" value="Genomic_DNA"/>
</dbReference>
<keyword evidence="2" id="KW-0328">Glycosyltransferase</keyword>